<protein>
    <recommendedName>
        <fullName evidence="3">Transcriptional regulator</fullName>
    </recommendedName>
</protein>
<sequence length="40" mass="4686">MINDYPVKIIYISEPYAETFTPIIYALKDWGINHKKVVSD</sequence>
<dbReference type="RefSeq" id="WP_264751800.1">
    <property type="nucleotide sequence ID" value="NZ_JAPDHW010000024.1"/>
</dbReference>
<keyword evidence="2" id="KW-1185">Reference proteome</keyword>
<gene>
    <name evidence="1" type="ORF">OMO38_19220</name>
</gene>
<comment type="caution">
    <text evidence="1">The sequence shown here is derived from an EMBL/GenBank/DDBJ whole genome shotgun (WGS) entry which is preliminary data.</text>
</comment>
<evidence type="ECO:0000313" key="1">
    <source>
        <dbReference type="EMBL" id="MCW3170666.1"/>
    </source>
</evidence>
<dbReference type="EMBL" id="JAPDHW010000024">
    <property type="protein sequence ID" value="MCW3170666.1"/>
    <property type="molecule type" value="Genomic_DNA"/>
</dbReference>
<evidence type="ECO:0000313" key="2">
    <source>
        <dbReference type="Proteomes" id="UP001163731"/>
    </source>
</evidence>
<organism evidence="1 2">
    <name type="scientific">Chryseobacterium kimseyorum</name>
    <dbReference type="NCBI Taxonomy" id="2984028"/>
    <lineage>
        <taxon>Bacteria</taxon>
        <taxon>Pseudomonadati</taxon>
        <taxon>Bacteroidota</taxon>
        <taxon>Flavobacteriia</taxon>
        <taxon>Flavobacteriales</taxon>
        <taxon>Weeksellaceae</taxon>
        <taxon>Chryseobacterium group</taxon>
        <taxon>Chryseobacterium</taxon>
    </lineage>
</organism>
<proteinExistence type="predicted"/>
<name>A0ABT3I3M7_9FLAO</name>
<reference evidence="1" key="1">
    <citation type="submission" date="2022-10" db="EMBL/GenBank/DDBJ databases">
        <title>Chryseobacterium babae sp. nov. isolated from the gut of the beetle Oryctes rhinoceros, and Chryseobacterium kimseyorum sp. nov., isolated from a stick insect rearing cage.</title>
        <authorList>
            <person name="Shelomi M."/>
            <person name="Han C.-J."/>
            <person name="Chen W.-M."/>
            <person name="Chen H.-K."/>
            <person name="Liaw S.-J."/>
            <person name="Muhle E."/>
            <person name="Clermont D."/>
        </authorList>
    </citation>
    <scope>NUCLEOTIDE SEQUENCE</scope>
    <source>
        <strain evidence="1">09-1422</strain>
    </source>
</reference>
<dbReference type="Proteomes" id="UP001163731">
    <property type="component" value="Unassembled WGS sequence"/>
</dbReference>
<evidence type="ECO:0008006" key="3">
    <source>
        <dbReference type="Google" id="ProtNLM"/>
    </source>
</evidence>
<accession>A0ABT3I3M7</accession>